<evidence type="ECO:0000313" key="3">
    <source>
        <dbReference type="Proteomes" id="UP000324222"/>
    </source>
</evidence>
<reference evidence="2 3" key="1">
    <citation type="submission" date="2019-05" db="EMBL/GenBank/DDBJ databases">
        <title>Another draft genome of Portunus trituberculatus and its Hox gene families provides insights of decapod evolution.</title>
        <authorList>
            <person name="Jeong J.-H."/>
            <person name="Song I."/>
            <person name="Kim S."/>
            <person name="Choi T."/>
            <person name="Kim D."/>
            <person name="Ryu S."/>
            <person name="Kim W."/>
        </authorList>
    </citation>
    <scope>NUCLEOTIDE SEQUENCE [LARGE SCALE GENOMIC DNA]</scope>
    <source>
        <tissue evidence="2">Muscle</tissue>
    </source>
</reference>
<feature type="region of interest" description="Disordered" evidence="1">
    <location>
        <begin position="1"/>
        <end position="36"/>
    </location>
</feature>
<evidence type="ECO:0000256" key="1">
    <source>
        <dbReference type="SAM" id="MobiDB-lite"/>
    </source>
</evidence>
<evidence type="ECO:0000313" key="2">
    <source>
        <dbReference type="EMBL" id="MPC64806.1"/>
    </source>
</evidence>
<dbReference type="Proteomes" id="UP000324222">
    <property type="component" value="Unassembled WGS sequence"/>
</dbReference>
<feature type="compositionally biased region" description="Basic and acidic residues" evidence="1">
    <location>
        <begin position="138"/>
        <end position="147"/>
    </location>
</feature>
<accession>A0A5B7H4H7</accession>
<proteinExistence type="predicted"/>
<gene>
    <name evidence="2" type="ORF">E2C01_058927</name>
</gene>
<name>A0A5B7H4H7_PORTR</name>
<comment type="caution">
    <text evidence="2">The sequence shown here is derived from an EMBL/GenBank/DDBJ whole genome shotgun (WGS) entry which is preliminary data.</text>
</comment>
<feature type="compositionally biased region" description="Polar residues" evidence="1">
    <location>
        <begin position="149"/>
        <end position="163"/>
    </location>
</feature>
<dbReference type="AlphaFoldDB" id="A0A5B7H4H7"/>
<feature type="compositionally biased region" description="Low complexity" evidence="1">
    <location>
        <begin position="74"/>
        <end position="90"/>
    </location>
</feature>
<feature type="region of interest" description="Disordered" evidence="1">
    <location>
        <begin position="60"/>
        <end position="90"/>
    </location>
</feature>
<feature type="compositionally biased region" description="Pro residues" evidence="1">
    <location>
        <begin position="1"/>
        <end position="10"/>
    </location>
</feature>
<keyword evidence="3" id="KW-1185">Reference proteome</keyword>
<organism evidence="2 3">
    <name type="scientific">Portunus trituberculatus</name>
    <name type="common">Swimming crab</name>
    <name type="synonym">Neptunus trituberculatus</name>
    <dbReference type="NCBI Taxonomy" id="210409"/>
    <lineage>
        <taxon>Eukaryota</taxon>
        <taxon>Metazoa</taxon>
        <taxon>Ecdysozoa</taxon>
        <taxon>Arthropoda</taxon>
        <taxon>Crustacea</taxon>
        <taxon>Multicrustacea</taxon>
        <taxon>Malacostraca</taxon>
        <taxon>Eumalacostraca</taxon>
        <taxon>Eucarida</taxon>
        <taxon>Decapoda</taxon>
        <taxon>Pleocyemata</taxon>
        <taxon>Brachyura</taxon>
        <taxon>Eubrachyura</taxon>
        <taxon>Portunoidea</taxon>
        <taxon>Portunidae</taxon>
        <taxon>Portuninae</taxon>
        <taxon>Portunus</taxon>
    </lineage>
</organism>
<sequence length="196" mass="21107">MDEPHLPPPSVRGLRGPNFSLHTSSPSIPSAHRLTPPAPVLVSDGATSTGVITAVLFRPRSTGDSTDDLAAEGTPLSTTPLHTHSHTSLTPSTPMLLSSICPHSYPLRDDIGFIFHDERMTVNKNEDETEILPSCGRRNSDLTHRATPDTATHTTRGVPSSAPSHYRDYFFGGDKGEARIPHIAPNKETCEARTTG</sequence>
<dbReference type="EMBL" id="VSRR010022610">
    <property type="protein sequence ID" value="MPC64806.1"/>
    <property type="molecule type" value="Genomic_DNA"/>
</dbReference>
<feature type="region of interest" description="Disordered" evidence="1">
    <location>
        <begin position="135"/>
        <end position="164"/>
    </location>
</feature>
<protein>
    <submittedName>
        <fullName evidence="2">Uncharacterized protein</fullName>
    </submittedName>
</protein>